<protein>
    <submittedName>
        <fullName evidence="2">CpeT/CpcT family (DUF1001)</fullName>
    </submittedName>
</protein>
<evidence type="ECO:0000256" key="1">
    <source>
        <dbReference type="SAM" id="SignalP"/>
    </source>
</evidence>
<dbReference type="Gene3D" id="2.40.128.590">
    <property type="entry name" value="CpcT/CpeT domain"/>
    <property type="match status" value="1"/>
</dbReference>
<dbReference type="KEGG" id="csg:Cylst_0796"/>
<evidence type="ECO:0000313" key="2">
    <source>
        <dbReference type="EMBL" id="AFZ23123.1"/>
    </source>
</evidence>
<accession>K9WSF5</accession>
<dbReference type="InterPro" id="IPR038672">
    <property type="entry name" value="CpcT/CpeT_sf"/>
</dbReference>
<feature type="signal peptide" evidence="1">
    <location>
        <begin position="1"/>
        <end position="23"/>
    </location>
</feature>
<evidence type="ECO:0000313" key="3">
    <source>
        <dbReference type="Proteomes" id="UP000010475"/>
    </source>
</evidence>
<keyword evidence="3" id="KW-1185">Reference proteome</keyword>
<dbReference type="eggNOG" id="ENOG50329HN">
    <property type="taxonomic scope" value="Bacteria"/>
</dbReference>
<reference evidence="2 3" key="1">
    <citation type="submission" date="2012-06" db="EMBL/GenBank/DDBJ databases">
        <title>Finished chromosome of genome of Cylindrospermum stagnale PCC 7417.</title>
        <authorList>
            <consortium name="US DOE Joint Genome Institute"/>
            <person name="Gugger M."/>
            <person name="Coursin T."/>
            <person name="Rippka R."/>
            <person name="Tandeau De Marsac N."/>
            <person name="Huntemann M."/>
            <person name="Wei C.-L."/>
            <person name="Han J."/>
            <person name="Detter J.C."/>
            <person name="Han C."/>
            <person name="Tapia R."/>
            <person name="Chen A."/>
            <person name="Kyrpides N."/>
            <person name="Mavromatis K."/>
            <person name="Markowitz V."/>
            <person name="Szeto E."/>
            <person name="Ivanova N."/>
            <person name="Pagani I."/>
            <person name="Pati A."/>
            <person name="Goodwin L."/>
            <person name="Nordberg H.P."/>
            <person name="Cantor M.N."/>
            <person name="Hua S.X."/>
            <person name="Woyke T."/>
            <person name="Kerfeld C.A."/>
        </authorList>
    </citation>
    <scope>NUCLEOTIDE SEQUENCE [LARGE SCALE GENOMIC DNA]</scope>
    <source>
        <strain evidence="2 3">PCC 7417</strain>
    </source>
</reference>
<dbReference type="InterPro" id="IPR010404">
    <property type="entry name" value="CpcT/CpeT"/>
</dbReference>
<dbReference type="Pfam" id="PF06206">
    <property type="entry name" value="CpeT"/>
    <property type="match status" value="1"/>
</dbReference>
<feature type="chain" id="PRO_5003937537" evidence="1">
    <location>
        <begin position="24"/>
        <end position="266"/>
    </location>
</feature>
<sequence length="266" mass="29315">MRLRMNNLRISILTIILSTLTLAQGGRTLAVAPSLETQVQDLAQWFTGYFDNEQQVASNSSVPLITMSNCNVQLDNTNFAVDTQNVYLEQKSTAFERLRLYSFSKGDSVVKLSIYNFLNADVFRGTCNHPESARIISQNNLAVTSCNLELIWQPTAYIGNNAPNGCLTSTGGKVVSQVTISKGKIDSLDQIFSAQGRLLVSTPIQFRQVDEPSLALGLLAVGIWSLAKQSPKNSPRKNHKLRIGSKRMSENFLVMYQAAVDPPKSP</sequence>
<dbReference type="Proteomes" id="UP000010475">
    <property type="component" value="Chromosome"/>
</dbReference>
<dbReference type="HOGENOM" id="CLU_1044772_0_0_3"/>
<dbReference type="AlphaFoldDB" id="K9WSF5"/>
<dbReference type="GO" id="GO:0016829">
    <property type="term" value="F:lyase activity"/>
    <property type="evidence" value="ECO:0007669"/>
    <property type="project" value="InterPro"/>
</dbReference>
<name>K9WSF5_9NOST</name>
<dbReference type="STRING" id="56107.Cylst_0796"/>
<proteinExistence type="predicted"/>
<dbReference type="CDD" id="cd16338">
    <property type="entry name" value="CpcT"/>
    <property type="match status" value="1"/>
</dbReference>
<organism evidence="2 3">
    <name type="scientific">Cylindrospermum stagnale PCC 7417</name>
    <dbReference type="NCBI Taxonomy" id="56107"/>
    <lineage>
        <taxon>Bacteria</taxon>
        <taxon>Bacillati</taxon>
        <taxon>Cyanobacteriota</taxon>
        <taxon>Cyanophyceae</taxon>
        <taxon>Nostocales</taxon>
        <taxon>Nostocaceae</taxon>
        <taxon>Cylindrospermum</taxon>
    </lineage>
</organism>
<dbReference type="EMBL" id="CP003642">
    <property type="protein sequence ID" value="AFZ23123.1"/>
    <property type="molecule type" value="Genomic_DNA"/>
</dbReference>
<keyword evidence="1" id="KW-0732">Signal</keyword>
<gene>
    <name evidence="2" type="ORF">Cylst_0796</name>
</gene>